<evidence type="ECO:0000256" key="1">
    <source>
        <dbReference type="SAM" id="MobiDB-lite"/>
    </source>
</evidence>
<gene>
    <name evidence="2" type="ORF">CHS0354_006704</name>
</gene>
<comment type="caution">
    <text evidence="2">The sequence shown here is derived from an EMBL/GenBank/DDBJ whole genome shotgun (WGS) entry which is preliminary data.</text>
</comment>
<dbReference type="Proteomes" id="UP001195483">
    <property type="component" value="Unassembled WGS sequence"/>
</dbReference>
<keyword evidence="3" id="KW-1185">Reference proteome</keyword>
<reference evidence="2" key="2">
    <citation type="journal article" date="2021" name="Genome Biol. Evol.">
        <title>Developing a high-quality reference genome for a parasitic bivalve with doubly uniparental inheritance (Bivalvia: Unionida).</title>
        <authorList>
            <person name="Smith C.H."/>
        </authorList>
    </citation>
    <scope>NUCLEOTIDE SEQUENCE</scope>
    <source>
        <strain evidence="2">CHS0354</strain>
        <tissue evidence="2">Mantle</tissue>
    </source>
</reference>
<accession>A0AAE0RR75</accession>
<feature type="region of interest" description="Disordered" evidence="1">
    <location>
        <begin position="94"/>
        <end position="114"/>
    </location>
</feature>
<organism evidence="2 3">
    <name type="scientific">Potamilus streckersoni</name>
    <dbReference type="NCBI Taxonomy" id="2493646"/>
    <lineage>
        <taxon>Eukaryota</taxon>
        <taxon>Metazoa</taxon>
        <taxon>Spiralia</taxon>
        <taxon>Lophotrochozoa</taxon>
        <taxon>Mollusca</taxon>
        <taxon>Bivalvia</taxon>
        <taxon>Autobranchia</taxon>
        <taxon>Heteroconchia</taxon>
        <taxon>Palaeoheterodonta</taxon>
        <taxon>Unionida</taxon>
        <taxon>Unionoidea</taxon>
        <taxon>Unionidae</taxon>
        <taxon>Ambleminae</taxon>
        <taxon>Lampsilini</taxon>
        <taxon>Potamilus</taxon>
    </lineage>
</organism>
<reference evidence="2" key="3">
    <citation type="submission" date="2023-05" db="EMBL/GenBank/DDBJ databases">
        <authorList>
            <person name="Smith C.H."/>
        </authorList>
    </citation>
    <scope>NUCLEOTIDE SEQUENCE</scope>
    <source>
        <strain evidence="2">CHS0354</strain>
        <tissue evidence="2">Mantle</tissue>
    </source>
</reference>
<protein>
    <submittedName>
        <fullName evidence="2">Uncharacterized protein</fullName>
    </submittedName>
</protein>
<sequence>MKLFKPIIPEFKENSTSKRLCVNMEFDINKRVSQYGIRHQQAFESIWNSTSTRVSVNMEFDINKSMCQYGIRHQQECESIWNSTSTRVCWREQDRTEPGDNEVGDDIVSVFQKD</sequence>
<proteinExistence type="predicted"/>
<reference evidence="2" key="1">
    <citation type="journal article" date="2021" name="Genome Biol. Evol.">
        <title>A High-Quality Reference Genome for a Parasitic Bivalve with Doubly Uniparental Inheritance (Bivalvia: Unionida).</title>
        <authorList>
            <person name="Smith C.H."/>
        </authorList>
    </citation>
    <scope>NUCLEOTIDE SEQUENCE</scope>
    <source>
        <strain evidence="2">CHS0354</strain>
    </source>
</reference>
<dbReference type="EMBL" id="JAEAOA010000458">
    <property type="protein sequence ID" value="KAK3578030.1"/>
    <property type="molecule type" value="Genomic_DNA"/>
</dbReference>
<evidence type="ECO:0000313" key="3">
    <source>
        <dbReference type="Proteomes" id="UP001195483"/>
    </source>
</evidence>
<name>A0AAE0RR75_9BIVA</name>
<dbReference type="AlphaFoldDB" id="A0AAE0RR75"/>
<evidence type="ECO:0000313" key="2">
    <source>
        <dbReference type="EMBL" id="KAK3578030.1"/>
    </source>
</evidence>